<accession>A0A0H1BGN3</accession>
<gene>
    <name evidence="2" type="ORF">EMPG_13958</name>
</gene>
<comment type="caution">
    <text evidence="2">The sequence shown here is derived from an EMBL/GenBank/DDBJ whole genome shotgun (WGS) entry which is preliminary data.</text>
</comment>
<keyword evidence="1" id="KW-1133">Transmembrane helix</keyword>
<proteinExistence type="predicted"/>
<evidence type="ECO:0000313" key="3">
    <source>
        <dbReference type="Proteomes" id="UP000053573"/>
    </source>
</evidence>
<protein>
    <submittedName>
        <fullName evidence="2">Uncharacterized protein</fullName>
    </submittedName>
</protein>
<feature type="transmembrane region" description="Helical" evidence="1">
    <location>
        <begin position="56"/>
        <end position="73"/>
    </location>
</feature>
<organism evidence="2 3">
    <name type="scientific">Blastomyces silverae</name>
    <dbReference type="NCBI Taxonomy" id="2060906"/>
    <lineage>
        <taxon>Eukaryota</taxon>
        <taxon>Fungi</taxon>
        <taxon>Dikarya</taxon>
        <taxon>Ascomycota</taxon>
        <taxon>Pezizomycotina</taxon>
        <taxon>Eurotiomycetes</taxon>
        <taxon>Eurotiomycetidae</taxon>
        <taxon>Onygenales</taxon>
        <taxon>Ajellomycetaceae</taxon>
        <taxon>Blastomyces</taxon>
    </lineage>
</organism>
<evidence type="ECO:0000313" key="2">
    <source>
        <dbReference type="EMBL" id="KLJ10684.1"/>
    </source>
</evidence>
<name>A0A0H1BGN3_9EURO</name>
<reference evidence="3" key="1">
    <citation type="journal article" date="2015" name="PLoS Genet.">
        <title>The dynamic genome and transcriptome of the human fungal pathogen Blastomyces and close relative Emmonsia.</title>
        <authorList>
            <person name="Munoz J.F."/>
            <person name="Gauthier G.M."/>
            <person name="Desjardins C.A."/>
            <person name="Gallo J.E."/>
            <person name="Holder J."/>
            <person name="Sullivan T.D."/>
            <person name="Marty A.J."/>
            <person name="Carmen J.C."/>
            <person name="Chen Z."/>
            <person name="Ding L."/>
            <person name="Gujja S."/>
            <person name="Magrini V."/>
            <person name="Misas E."/>
            <person name="Mitreva M."/>
            <person name="Priest M."/>
            <person name="Saif S."/>
            <person name="Whiston E.A."/>
            <person name="Young S."/>
            <person name="Zeng Q."/>
            <person name="Goldman W.E."/>
            <person name="Mardis E.R."/>
            <person name="Taylor J.W."/>
            <person name="McEwen J.G."/>
            <person name="Clay O.K."/>
            <person name="Klein B.S."/>
            <person name="Cuomo C.A."/>
        </authorList>
    </citation>
    <scope>NUCLEOTIDE SEQUENCE [LARGE SCALE GENOMIC DNA]</scope>
    <source>
        <strain evidence="3">UAMH 139</strain>
    </source>
</reference>
<evidence type="ECO:0000256" key="1">
    <source>
        <dbReference type="SAM" id="Phobius"/>
    </source>
</evidence>
<keyword evidence="1" id="KW-0812">Transmembrane</keyword>
<keyword evidence="1" id="KW-0472">Membrane</keyword>
<dbReference type="AlphaFoldDB" id="A0A0H1BGN3"/>
<dbReference type="Proteomes" id="UP000053573">
    <property type="component" value="Unassembled WGS sequence"/>
</dbReference>
<sequence length="128" mass="15400">MGAMMLEGWRGRMRRMMRLFFHQGNVLGVTGRFRPCKGGHEQMRIRDTTPKRQRWIWTWGSWMGSILMGLWGWRRRRRKRRLDPRGRNDIVAPLHLRRVIRGLMGMVAMHLKTTRGEERENKLCIRSS</sequence>
<keyword evidence="3" id="KW-1185">Reference proteome</keyword>
<dbReference type="EMBL" id="LDEV01001929">
    <property type="protein sequence ID" value="KLJ10684.1"/>
    <property type="molecule type" value="Genomic_DNA"/>
</dbReference>